<dbReference type="InterPro" id="IPR016159">
    <property type="entry name" value="Cullin_repeat-like_dom_sf"/>
</dbReference>
<comment type="pathway">
    <text evidence="1">Protein modification; protein ubiquitination.</text>
</comment>
<dbReference type="InterPro" id="IPR016158">
    <property type="entry name" value="Cullin_homology"/>
</dbReference>
<gene>
    <name evidence="6" type="ORF">NAES01612_LOCUS4228</name>
</gene>
<reference evidence="6" key="1">
    <citation type="submission" date="2021-01" db="EMBL/GenBank/DDBJ databases">
        <authorList>
            <person name="Corre E."/>
            <person name="Pelletier E."/>
            <person name="Niang G."/>
            <person name="Scheremetjew M."/>
            <person name="Finn R."/>
            <person name="Kale V."/>
            <person name="Holt S."/>
            <person name="Cochrane G."/>
            <person name="Meng A."/>
            <person name="Brown T."/>
            <person name="Cohen L."/>
        </authorList>
    </citation>
    <scope>NUCLEOTIDE SEQUENCE</scope>
    <source>
        <strain evidence="6">SoJaBio B1-5/56/2</strain>
    </source>
</reference>
<dbReference type="FunFam" id="3.30.230.130:FF:000001">
    <property type="entry name" value="Cullin 4A"/>
    <property type="match status" value="1"/>
</dbReference>
<dbReference type="InterPro" id="IPR036317">
    <property type="entry name" value="Cullin_homology_sf"/>
</dbReference>
<dbReference type="SMART" id="SM00182">
    <property type="entry name" value="CULLIN"/>
    <property type="match status" value="1"/>
</dbReference>
<dbReference type="InterPro" id="IPR059120">
    <property type="entry name" value="Cullin-like_AB"/>
</dbReference>
<evidence type="ECO:0000313" key="6">
    <source>
        <dbReference type="EMBL" id="CAE2284802.1"/>
    </source>
</evidence>
<dbReference type="GO" id="GO:0031625">
    <property type="term" value="F:ubiquitin protein ligase binding"/>
    <property type="evidence" value="ECO:0007669"/>
    <property type="project" value="InterPro"/>
</dbReference>
<dbReference type="Gene3D" id="1.20.1310.10">
    <property type="entry name" value="Cullin Repeats"/>
    <property type="match status" value="2"/>
</dbReference>
<dbReference type="Pfam" id="PF10557">
    <property type="entry name" value="Cullin_Nedd8"/>
    <property type="match status" value="1"/>
</dbReference>
<evidence type="ECO:0000256" key="1">
    <source>
        <dbReference type="ARBA" id="ARBA00004906"/>
    </source>
</evidence>
<proteinExistence type="inferred from homology"/>
<dbReference type="PANTHER" id="PTHR11932">
    <property type="entry name" value="CULLIN"/>
    <property type="match status" value="1"/>
</dbReference>
<dbReference type="InterPro" id="IPR019559">
    <property type="entry name" value="Cullin_neddylation_domain"/>
</dbReference>
<evidence type="ECO:0000256" key="4">
    <source>
        <dbReference type="RuleBase" id="RU003829"/>
    </source>
</evidence>
<dbReference type="InterPro" id="IPR036388">
    <property type="entry name" value="WH-like_DNA-bd_sf"/>
</dbReference>
<evidence type="ECO:0000256" key="3">
    <source>
        <dbReference type="PROSITE-ProRule" id="PRU00330"/>
    </source>
</evidence>
<dbReference type="InterPro" id="IPR045093">
    <property type="entry name" value="Cullin"/>
</dbReference>
<feature type="domain" description="Cullin family profile" evidence="5">
    <location>
        <begin position="69"/>
        <end position="297"/>
    </location>
</feature>
<dbReference type="SUPFAM" id="SSF46785">
    <property type="entry name" value="Winged helix' DNA-binding domain"/>
    <property type="match status" value="1"/>
</dbReference>
<dbReference type="SUPFAM" id="SSF74788">
    <property type="entry name" value="Cullin repeat-like"/>
    <property type="match status" value="1"/>
</dbReference>
<dbReference type="AlphaFoldDB" id="A0A7S4K5Q3"/>
<dbReference type="SUPFAM" id="SSF75632">
    <property type="entry name" value="Cullin homology domain"/>
    <property type="match status" value="1"/>
</dbReference>
<dbReference type="FunFam" id="1.20.1310.10:FF:000003">
    <property type="entry name" value="Cullin 4A"/>
    <property type="match status" value="1"/>
</dbReference>
<sequence>MADYLKNYVKGSGAELVTDKERDSTLVQSVLEMKRKLDTIHTSAFDKNELFRSSIRDGLEHFLNLRGDRTSELVAKFVDSKLRAGAAKSYSDEELETLLNDVMSIFRHINGKDVFEAFYKKDLSKRLLLGRSASIDAEKLMISKLRNECGSAFTSKMEGMFKDVDVSKDLMESFKQSKAGQSIGDIDLSVHVLTMGFWPPVPNHDPNLPTAMSGYLETFKKFYLDKRSSRRLTWQHSLGHCILKVNFPKGKKELSVSLFQALVMLLFNEKDVYTFVEIKEKTGLEDKELRRILQSLAVAKIRVLGKKPMTKDVNDDDRFCINQNFKQQLFRIKINQIQAKETKEEVAKTNQAVFLDRQYQVDACVVRIMKTRKTLTHNLLLAELYKQLKFPLETAMIKKRIESLIEREFIEEDEENSSIYKYVA</sequence>
<dbReference type="InterPro" id="IPR001373">
    <property type="entry name" value="Cullin_N"/>
</dbReference>
<dbReference type="Pfam" id="PF26557">
    <property type="entry name" value="Cullin_AB"/>
    <property type="match status" value="1"/>
</dbReference>
<comment type="similarity">
    <text evidence="2 3 4">Belongs to the cullin family.</text>
</comment>
<protein>
    <recommendedName>
        <fullName evidence="5">Cullin family profile domain-containing protein</fullName>
    </recommendedName>
</protein>
<name>A0A7S4K5Q3_9EUKA</name>
<accession>A0A7S4K5Q3</accession>
<dbReference type="GO" id="GO:0016567">
    <property type="term" value="P:protein ubiquitination"/>
    <property type="evidence" value="ECO:0007669"/>
    <property type="project" value="UniProtKB-UniPathway"/>
</dbReference>
<dbReference type="Gene3D" id="3.30.230.130">
    <property type="entry name" value="Cullin, Chain C, Domain 2"/>
    <property type="match status" value="1"/>
</dbReference>
<dbReference type="UniPathway" id="UPA00143"/>
<dbReference type="GO" id="GO:0006511">
    <property type="term" value="P:ubiquitin-dependent protein catabolic process"/>
    <property type="evidence" value="ECO:0007669"/>
    <property type="project" value="InterPro"/>
</dbReference>
<dbReference type="Gene3D" id="1.10.10.10">
    <property type="entry name" value="Winged helix-like DNA-binding domain superfamily/Winged helix DNA-binding domain"/>
    <property type="match status" value="1"/>
</dbReference>
<dbReference type="InterPro" id="IPR036390">
    <property type="entry name" value="WH_DNA-bd_sf"/>
</dbReference>
<dbReference type="PROSITE" id="PS50069">
    <property type="entry name" value="CULLIN_2"/>
    <property type="match status" value="1"/>
</dbReference>
<dbReference type="Pfam" id="PF00888">
    <property type="entry name" value="Cullin"/>
    <property type="match status" value="1"/>
</dbReference>
<organism evidence="6">
    <name type="scientific">Paramoeba aestuarina</name>
    <dbReference type="NCBI Taxonomy" id="180227"/>
    <lineage>
        <taxon>Eukaryota</taxon>
        <taxon>Amoebozoa</taxon>
        <taxon>Discosea</taxon>
        <taxon>Flabellinia</taxon>
        <taxon>Dactylopodida</taxon>
        <taxon>Paramoebidae</taxon>
        <taxon>Paramoeba</taxon>
    </lineage>
</organism>
<dbReference type="FunFam" id="1.10.10.10:FF:000274">
    <property type="entry name" value="Cullin 4B"/>
    <property type="match status" value="1"/>
</dbReference>
<evidence type="ECO:0000259" key="5">
    <source>
        <dbReference type="PROSITE" id="PS50069"/>
    </source>
</evidence>
<dbReference type="SMART" id="SM00884">
    <property type="entry name" value="Cullin_Nedd8"/>
    <property type="match status" value="1"/>
</dbReference>
<evidence type="ECO:0000256" key="2">
    <source>
        <dbReference type="ARBA" id="ARBA00006019"/>
    </source>
</evidence>
<dbReference type="EMBL" id="HBKR01006364">
    <property type="protein sequence ID" value="CAE2284802.1"/>
    <property type="molecule type" value="Transcribed_RNA"/>
</dbReference>